<evidence type="ECO:0000313" key="1">
    <source>
        <dbReference type="EMBL" id="KAG6948201.1"/>
    </source>
</evidence>
<dbReference type="EMBL" id="JAENGZ010001419">
    <property type="protein sequence ID" value="KAG6948201.1"/>
    <property type="molecule type" value="Genomic_DNA"/>
</dbReference>
<protein>
    <recommendedName>
        <fullName evidence="3">Peptidase S74 domain-containing protein</fullName>
    </recommendedName>
</protein>
<proteinExistence type="predicted"/>
<evidence type="ECO:0000313" key="2">
    <source>
        <dbReference type="Proteomes" id="UP000688947"/>
    </source>
</evidence>
<dbReference type="VEuPathDB" id="FungiDB:PC110_g7327"/>
<reference evidence="1" key="1">
    <citation type="submission" date="2021-01" db="EMBL/GenBank/DDBJ databases">
        <title>Phytophthora aleatoria, a newly-described species from Pinus radiata is distinct from Phytophthora cactorum isolates based on comparative genomics.</title>
        <authorList>
            <person name="Mcdougal R."/>
            <person name="Panda P."/>
            <person name="Williams N."/>
            <person name="Studholme D.J."/>
        </authorList>
    </citation>
    <scope>NUCLEOTIDE SEQUENCE</scope>
    <source>
        <strain evidence="1">NZFS 3830</strain>
    </source>
</reference>
<name>A0A8T1TVR7_9STRA</name>
<sequence length="293" mass="29889">PVSSSQVPLLIKPTISVSQKVERLGGKAVVLNSTKDFNGIRNLTCSGTITASTSISTAGTRIMNATTLNLNPTTLQLRGTTITASAAEINYLSTFSPGTVGNSKGIVVDSLGSIAGLNSLNCVSVSTSGNITAGGVINRSLGYANQAAITTVGPLTELGINSTAISKYIRVQASGLDYLDGSYTQMVRFLGANLTPVEFQIKVNNGPGATTTNAAWIGTRTANDLKFGTNDSSIMIISAAGRVGIGTTTPSYQLHVSGSVSSSIDAGGSGVAYFLRSGGLVSTNGPLSSIQWA</sequence>
<dbReference type="OrthoDB" id="114608at2759"/>
<feature type="non-terminal residue" evidence="1">
    <location>
        <position position="1"/>
    </location>
</feature>
<evidence type="ECO:0008006" key="3">
    <source>
        <dbReference type="Google" id="ProtNLM"/>
    </source>
</evidence>
<dbReference type="Proteomes" id="UP000688947">
    <property type="component" value="Unassembled WGS sequence"/>
</dbReference>
<gene>
    <name evidence="1" type="ORF">JG687_00015632</name>
</gene>
<accession>A0A8T1TVR7</accession>
<comment type="caution">
    <text evidence="1">The sequence shown here is derived from an EMBL/GenBank/DDBJ whole genome shotgun (WGS) entry which is preliminary data.</text>
</comment>
<dbReference type="AlphaFoldDB" id="A0A8T1TVR7"/>
<organism evidence="1 2">
    <name type="scientific">Phytophthora cactorum</name>
    <dbReference type="NCBI Taxonomy" id="29920"/>
    <lineage>
        <taxon>Eukaryota</taxon>
        <taxon>Sar</taxon>
        <taxon>Stramenopiles</taxon>
        <taxon>Oomycota</taxon>
        <taxon>Peronosporomycetes</taxon>
        <taxon>Peronosporales</taxon>
        <taxon>Peronosporaceae</taxon>
        <taxon>Phytophthora</taxon>
    </lineage>
</organism>